<evidence type="ECO:0000256" key="5">
    <source>
        <dbReference type="ARBA" id="ARBA00023002"/>
    </source>
</evidence>
<dbReference type="InterPro" id="IPR018168">
    <property type="entry name" value="Ubi_Hdrlase_CS"/>
</dbReference>
<gene>
    <name evidence="8" type="ORF">VPK24_10695</name>
</gene>
<keyword evidence="3" id="KW-0285">Flavoprotein</keyword>
<evidence type="ECO:0000256" key="2">
    <source>
        <dbReference type="ARBA" id="ARBA00005349"/>
    </source>
</evidence>
<feature type="domain" description="FAD-binding" evidence="7">
    <location>
        <begin position="25"/>
        <end position="361"/>
    </location>
</feature>
<keyword evidence="5" id="KW-0560">Oxidoreductase</keyword>
<accession>A0ABW7CAC7</accession>
<evidence type="ECO:0000256" key="1">
    <source>
        <dbReference type="ARBA" id="ARBA00001974"/>
    </source>
</evidence>
<evidence type="ECO:0000256" key="4">
    <source>
        <dbReference type="ARBA" id="ARBA00022827"/>
    </source>
</evidence>
<comment type="similarity">
    <text evidence="2">Belongs to the UbiH/COQ6 family.</text>
</comment>
<dbReference type="PRINTS" id="PR00420">
    <property type="entry name" value="RNGMNOXGNASE"/>
</dbReference>
<dbReference type="InterPro" id="IPR051205">
    <property type="entry name" value="UbiH/COQ6_monooxygenase"/>
</dbReference>
<keyword evidence="4" id="KW-0274">FAD</keyword>
<evidence type="ECO:0000313" key="8">
    <source>
        <dbReference type="EMBL" id="MFG3818104.1"/>
    </source>
</evidence>
<dbReference type="SUPFAM" id="SSF51905">
    <property type="entry name" value="FAD/NAD(P)-binding domain"/>
    <property type="match status" value="1"/>
</dbReference>
<dbReference type="PANTHER" id="PTHR43876">
    <property type="entry name" value="UBIQUINONE BIOSYNTHESIS MONOOXYGENASE COQ6, MITOCHONDRIAL"/>
    <property type="match status" value="1"/>
</dbReference>
<dbReference type="NCBIfam" id="TIGR01988">
    <property type="entry name" value="Ubi-OHases"/>
    <property type="match status" value="1"/>
</dbReference>
<dbReference type="InterPro" id="IPR036188">
    <property type="entry name" value="FAD/NAD-bd_sf"/>
</dbReference>
<dbReference type="NCBIfam" id="NF005612">
    <property type="entry name" value="PRK07364.1"/>
    <property type="match status" value="1"/>
</dbReference>
<dbReference type="Proteomes" id="UP001604335">
    <property type="component" value="Unassembled WGS sequence"/>
</dbReference>
<evidence type="ECO:0000256" key="6">
    <source>
        <dbReference type="ARBA" id="ARBA00023033"/>
    </source>
</evidence>
<organism evidence="8 9">
    <name type="scientific">Limnothrix redekei LRLZ20PSL1</name>
    <dbReference type="NCBI Taxonomy" id="3112953"/>
    <lineage>
        <taxon>Bacteria</taxon>
        <taxon>Bacillati</taxon>
        <taxon>Cyanobacteriota</taxon>
        <taxon>Cyanophyceae</taxon>
        <taxon>Pseudanabaenales</taxon>
        <taxon>Pseudanabaenaceae</taxon>
        <taxon>Limnothrix</taxon>
    </lineage>
</organism>
<dbReference type="Pfam" id="PF01494">
    <property type="entry name" value="FAD_binding_3"/>
    <property type="match status" value="1"/>
</dbReference>
<dbReference type="PANTHER" id="PTHR43876:SF7">
    <property type="entry name" value="UBIQUINONE BIOSYNTHESIS MONOOXYGENASE COQ6, MITOCHONDRIAL"/>
    <property type="match status" value="1"/>
</dbReference>
<proteinExistence type="inferred from homology"/>
<dbReference type="InterPro" id="IPR010971">
    <property type="entry name" value="UbiH/COQ6"/>
</dbReference>
<reference evidence="9" key="1">
    <citation type="journal article" date="2024" name="Algal Res.">
        <title>Biochemical, toxicological and genomic investigation of a high-biomass producing Limnothrix strain isolated from Italian shallow drinking water reservoir.</title>
        <authorList>
            <person name="Simonazzi M."/>
            <person name="Shishido T.K."/>
            <person name="Delbaje E."/>
            <person name="Wahlsten M."/>
            <person name="Fewer D.P."/>
            <person name="Sivonen K."/>
            <person name="Pezzolesi L."/>
            <person name="Pistocchi R."/>
        </authorList>
    </citation>
    <scope>NUCLEOTIDE SEQUENCE [LARGE SCALE GENOMIC DNA]</scope>
    <source>
        <strain evidence="9">LRLZ20PSL1</strain>
    </source>
</reference>
<evidence type="ECO:0000259" key="7">
    <source>
        <dbReference type="Pfam" id="PF01494"/>
    </source>
</evidence>
<comment type="caution">
    <text evidence="8">The sequence shown here is derived from an EMBL/GenBank/DDBJ whole genome shotgun (WGS) entry which is preliminary data.</text>
</comment>
<sequence length="429" mass="46809">MLLDRPEMHSESDVAVAESAAIPTYDVAIVGGGIVGLVVACGLRQTGLKVVIIEALTQATAAKQAQAYAFSLSSAKIFQGLGLWDQVRSSLEPFRRIRLSDCDWPDVVEFWPQDAGMQTELGYVAAHNTLLEALQGAVNRSPHCTWIGPATATVLDYGADWAELVIAPNGEGVTVPSRLRAKLVVAADGARSPLREAAGIPRRGWAYWQSCIVAAVKAEQHHQNIAYERFQTSGPFAILPLGDVCRLVWTAPHAEAQAMLALDDPAFLRALSQRFGPQMGQLELVGDRYLFPVRLMQCDRYVGHRLALAGDAAHCCHPVGGQGLNMGIRDAAALVDVIQGAIARGEDFGQVAVLRRYDRWRRWGNWVILAFTDLLDRLFSTQLWPVVWVRRLGLAALKRVPPLKSLALRLMTGLLGKMPSLGRLADSNP</sequence>
<evidence type="ECO:0000256" key="3">
    <source>
        <dbReference type="ARBA" id="ARBA00022630"/>
    </source>
</evidence>
<keyword evidence="6" id="KW-0503">Monooxygenase</keyword>
<name>A0ABW7CAC7_9CYAN</name>
<keyword evidence="9" id="KW-1185">Reference proteome</keyword>
<protein>
    <submittedName>
        <fullName evidence="8">FAD-dependent hydroxylase</fullName>
    </submittedName>
</protein>
<dbReference type="InterPro" id="IPR002938">
    <property type="entry name" value="FAD-bd"/>
</dbReference>
<comment type="cofactor">
    <cofactor evidence="1">
        <name>FAD</name>
        <dbReference type="ChEBI" id="CHEBI:57692"/>
    </cofactor>
</comment>
<evidence type="ECO:0000313" key="9">
    <source>
        <dbReference type="Proteomes" id="UP001604335"/>
    </source>
</evidence>
<dbReference type="PROSITE" id="PS01304">
    <property type="entry name" value="UBIH"/>
    <property type="match status" value="1"/>
</dbReference>
<dbReference type="EMBL" id="JAZAQF010000059">
    <property type="protein sequence ID" value="MFG3818104.1"/>
    <property type="molecule type" value="Genomic_DNA"/>
</dbReference>
<dbReference type="Gene3D" id="3.50.50.60">
    <property type="entry name" value="FAD/NAD(P)-binding domain"/>
    <property type="match status" value="2"/>
</dbReference>